<dbReference type="GO" id="GO:0006629">
    <property type="term" value="P:lipid metabolic process"/>
    <property type="evidence" value="ECO:0007669"/>
    <property type="project" value="UniProtKB-KW"/>
</dbReference>
<dbReference type="InterPro" id="IPR001251">
    <property type="entry name" value="CRAL-TRIO_dom"/>
</dbReference>
<dbReference type="OrthoDB" id="1434354at2759"/>
<feature type="region of interest" description="Disordered" evidence="8">
    <location>
        <begin position="484"/>
        <end position="537"/>
    </location>
</feature>
<evidence type="ECO:0000259" key="10">
    <source>
        <dbReference type="PROSITE" id="PS50191"/>
    </source>
</evidence>
<dbReference type="Gene3D" id="3.40.525.10">
    <property type="entry name" value="CRAL-TRIO lipid binding domain"/>
    <property type="match status" value="1"/>
</dbReference>
<evidence type="ECO:0000256" key="3">
    <source>
        <dbReference type="ARBA" id="ARBA00022692"/>
    </source>
</evidence>
<accession>A0A0J7L074</accession>
<gene>
    <name evidence="11" type="ORF">RF55_3852</name>
</gene>
<dbReference type="PANTHER" id="PTHR21212:SF0">
    <property type="entry name" value="SEIPIN"/>
    <property type="match status" value="1"/>
</dbReference>
<reference evidence="11 12" key="1">
    <citation type="submission" date="2015-04" db="EMBL/GenBank/DDBJ databases">
        <title>Lasius niger genome sequencing.</title>
        <authorList>
            <person name="Konorov E.A."/>
            <person name="Nikitin M.A."/>
            <person name="Kirill M.V."/>
            <person name="Chang P."/>
        </authorList>
    </citation>
    <scope>NUCLEOTIDE SEQUENCE [LARGE SCALE GENOMIC DNA]</scope>
    <source>
        <tissue evidence="11">Whole</tissue>
    </source>
</reference>
<dbReference type="GO" id="GO:0005789">
    <property type="term" value="C:endoplasmic reticulum membrane"/>
    <property type="evidence" value="ECO:0007669"/>
    <property type="project" value="UniProtKB-SubCell"/>
</dbReference>
<dbReference type="Pfam" id="PF00650">
    <property type="entry name" value="CRAL_TRIO"/>
    <property type="match status" value="1"/>
</dbReference>
<feature type="transmembrane region" description="Helical" evidence="9">
    <location>
        <begin position="433"/>
        <end position="460"/>
    </location>
</feature>
<dbReference type="SUPFAM" id="SSF52087">
    <property type="entry name" value="CRAL/TRIO domain"/>
    <property type="match status" value="1"/>
</dbReference>
<evidence type="ECO:0000256" key="6">
    <source>
        <dbReference type="ARBA" id="ARBA00023098"/>
    </source>
</evidence>
<feature type="domain" description="CRAL-TRIO" evidence="10">
    <location>
        <begin position="96"/>
        <end position="256"/>
    </location>
</feature>
<keyword evidence="12" id="KW-1185">Reference proteome</keyword>
<dbReference type="Pfam" id="PF06775">
    <property type="entry name" value="Seipin"/>
    <property type="match status" value="1"/>
</dbReference>
<evidence type="ECO:0000256" key="2">
    <source>
        <dbReference type="ARBA" id="ARBA00022064"/>
    </source>
</evidence>
<evidence type="ECO:0000313" key="11">
    <source>
        <dbReference type="EMBL" id="KMQ95904.1"/>
    </source>
</evidence>
<sequence>MKFGYTIDDSRKEYPEITDELLKSLQKWADDRELPKIPEEQLALFAHSCYFDLAATKRCMHAYYKMRATIPEFFNDRDPRREYLQHSLKALYALTQSSLINLTEFVALPKPDRNGSRIIFHRLADSRPSQYKFNDGIKLLLMSIDASLYTEGCSPGYVFLFDMQGVGLGHLTKLSISSIRWFFEYLQEAMPVRLKAIHIVNAVWFMDKVLALIRPFMKGELYEMLHIYTGDVSNIYSHIPPECLPKDLNGELDYVANLHAFYYAYMPSMSYVRPVNMNFKSCNEEKGICSFPQAQVQLTKKQQLLMVGQPYKLNLHLEMPESPANKELGMFMVCAQLRSRDGFLVDHTCRSAMLHYRSTLLHTLTTLTFSPMMIFGNVEEKQDVILELFSNFEEDQNHPVTIIFIEVQSRHIEFYSANLMINAHLSGLRYWMFYWPILSAIVGIGTILFFITLVCTLSYLHLENEENVDEDCAFYDKSEIEDDNELKTNNDYEEKEDEEKKDEEKNGEKEKSIIGGPSYIQDLSTSTTESSSSDVIE</sequence>
<feature type="compositionally biased region" description="Low complexity" evidence="8">
    <location>
        <begin position="524"/>
        <end position="537"/>
    </location>
</feature>
<evidence type="ECO:0000256" key="4">
    <source>
        <dbReference type="ARBA" id="ARBA00022824"/>
    </source>
</evidence>
<dbReference type="PANTHER" id="PTHR21212">
    <property type="entry name" value="BERNARDINELLI-SEIP CONGENITAL LIPODYSTROPHY 2 HOMOLOG BSCL2 PROTEIN"/>
    <property type="match status" value="1"/>
</dbReference>
<comment type="subcellular location">
    <subcellularLocation>
        <location evidence="1">Endoplasmic reticulum membrane</location>
        <topology evidence="1">Multi-pass membrane protein</topology>
    </subcellularLocation>
</comment>
<dbReference type="EMBL" id="LBMM01001677">
    <property type="protein sequence ID" value="KMQ95904.1"/>
    <property type="molecule type" value="Genomic_DNA"/>
</dbReference>
<dbReference type="AlphaFoldDB" id="A0A0J7L074"/>
<proteinExistence type="predicted"/>
<dbReference type="PRINTS" id="PR00180">
    <property type="entry name" value="CRETINALDHBP"/>
</dbReference>
<name>A0A0J7L074_LASNI</name>
<evidence type="ECO:0000256" key="1">
    <source>
        <dbReference type="ARBA" id="ARBA00004477"/>
    </source>
</evidence>
<dbReference type="SUPFAM" id="SSF46938">
    <property type="entry name" value="CRAL/TRIO N-terminal domain"/>
    <property type="match status" value="1"/>
</dbReference>
<dbReference type="GO" id="GO:0140042">
    <property type="term" value="P:lipid droplet formation"/>
    <property type="evidence" value="ECO:0007669"/>
    <property type="project" value="UniProtKB-ARBA"/>
</dbReference>
<dbReference type="CDD" id="cd23995">
    <property type="entry name" value="Seipin_BSCL2_like"/>
    <property type="match status" value="1"/>
</dbReference>
<evidence type="ECO:0000256" key="9">
    <source>
        <dbReference type="SAM" id="Phobius"/>
    </source>
</evidence>
<dbReference type="InterPro" id="IPR009617">
    <property type="entry name" value="Seipin"/>
</dbReference>
<dbReference type="InterPro" id="IPR036865">
    <property type="entry name" value="CRAL-TRIO_dom_sf"/>
</dbReference>
<dbReference type="SMART" id="SM00516">
    <property type="entry name" value="SEC14"/>
    <property type="match status" value="1"/>
</dbReference>
<organism evidence="11 12">
    <name type="scientific">Lasius niger</name>
    <name type="common">Black garden ant</name>
    <dbReference type="NCBI Taxonomy" id="67767"/>
    <lineage>
        <taxon>Eukaryota</taxon>
        <taxon>Metazoa</taxon>
        <taxon>Ecdysozoa</taxon>
        <taxon>Arthropoda</taxon>
        <taxon>Hexapoda</taxon>
        <taxon>Insecta</taxon>
        <taxon>Pterygota</taxon>
        <taxon>Neoptera</taxon>
        <taxon>Endopterygota</taxon>
        <taxon>Hymenoptera</taxon>
        <taxon>Apocrita</taxon>
        <taxon>Aculeata</taxon>
        <taxon>Formicoidea</taxon>
        <taxon>Formicidae</taxon>
        <taxon>Formicinae</taxon>
        <taxon>Lasius</taxon>
        <taxon>Lasius</taxon>
    </lineage>
</organism>
<comment type="caution">
    <text evidence="11">The sequence shown here is derived from an EMBL/GenBank/DDBJ whole genome shotgun (WGS) entry which is preliminary data.</text>
</comment>
<dbReference type="Proteomes" id="UP000036403">
    <property type="component" value="Unassembled WGS sequence"/>
</dbReference>
<evidence type="ECO:0000256" key="5">
    <source>
        <dbReference type="ARBA" id="ARBA00022989"/>
    </source>
</evidence>
<keyword evidence="6" id="KW-0443">Lipid metabolism</keyword>
<evidence type="ECO:0000313" key="12">
    <source>
        <dbReference type="Proteomes" id="UP000036403"/>
    </source>
</evidence>
<keyword evidence="3 9" id="KW-0812">Transmembrane</keyword>
<dbReference type="PaxDb" id="67767-A0A0J7L074"/>
<evidence type="ECO:0000256" key="8">
    <source>
        <dbReference type="SAM" id="MobiDB-lite"/>
    </source>
</evidence>
<keyword evidence="4" id="KW-0256">Endoplasmic reticulum</keyword>
<evidence type="ECO:0000256" key="7">
    <source>
        <dbReference type="ARBA" id="ARBA00023136"/>
    </source>
</evidence>
<dbReference type="PROSITE" id="PS50191">
    <property type="entry name" value="CRAL_TRIO"/>
    <property type="match status" value="1"/>
</dbReference>
<dbReference type="InterPro" id="IPR036273">
    <property type="entry name" value="CRAL/TRIO_N_dom_sf"/>
</dbReference>
<protein>
    <recommendedName>
        <fullName evidence="2">Seipin</fullName>
    </recommendedName>
</protein>
<keyword evidence="5 9" id="KW-1133">Transmembrane helix</keyword>
<keyword evidence="7 9" id="KW-0472">Membrane</keyword>
<feature type="compositionally biased region" description="Basic and acidic residues" evidence="8">
    <location>
        <begin position="502"/>
        <end position="512"/>
    </location>
</feature>
<dbReference type="STRING" id="67767.A0A0J7L074"/>
<dbReference type="CDD" id="cd00170">
    <property type="entry name" value="SEC14"/>
    <property type="match status" value="1"/>
</dbReference>